<comment type="caution">
    <text evidence="2">The sequence shown here is derived from an EMBL/GenBank/DDBJ whole genome shotgun (WGS) entry which is preliminary data.</text>
</comment>
<feature type="compositionally biased region" description="Basic residues" evidence="1">
    <location>
        <begin position="40"/>
        <end position="51"/>
    </location>
</feature>
<proteinExistence type="predicted"/>
<evidence type="ECO:0000313" key="2">
    <source>
        <dbReference type="EMBL" id="MCE8024307.1"/>
    </source>
</evidence>
<keyword evidence="3" id="KW-1185">Reference proteome</keyword>
<dbReference type="Proteomes" id="UP001320272">
    <property type="component" value="Unassembled WGS sequence"/>
</dbReference>
<evidence type="ECO:0000256" key="1">
    <source>
        <dbReference type="SAM" id="MobiDB-lite"/>
    </source>
</evidence>
<accession>A0ABS9ARP5</accession>
<evidence type="ECO:0000313" key="3">
    <source>
        <dbReference type="Proteomes" id="UP001320272"/>
    </source>
</evidence>
<reference evidence="2 3" key="1">
    <citation type="journal article" date="2021" name="Front. Microbiol.">
        <title>Aerobic Denitrification and Heterotrophic Sulfur Oxidation in the Genus Halomonas Revealed by Six Novel Species Characterizations and Genome-Based Analysis.</title>
        <authorList>
            <person name="Wang L."/>
            <person name="Shao Z."/>
        </authorList>
    </citation>
    <scope>NUCLEOTIDE SEQUENCE [LARGE SCALE GENOMIC DNA]</scope>
    <source>
        <strain evidence="2 3">MCCC 1A11058</strain>
    </source>
</reference>
<dbReference type="InterPro" id="IPR021333">
    <property type="entry name" value="DUF2946"/>
</dbReference>
<organism evidence="2 3">
    <name type="scientific">Billgrantia aerodenitrificans</name>
    <dbReference type="NCBI Taxonomy" id="2733483"/>
    <lineage>
        <taxon>Bacteria</taxon>
        <taxon>Pseudomonadati</taxon>
        <taxon>Pseudomonadota</taxon>
        <taxon>Gammaproteobacteria</taxon>
        <taxon>Oceanospirillales</taxon>
        <taxon>Halomonadaceae</taxon>
        <taxon>Billgrantia</taxon>
    </lineage>
</organism>
<protein>
    <submittedName>
        <fullName evidence="2">DUF2946 family protein</fullName>
    </submittedName>
</protein>
<dbReference type="RefSeq" id="WP_083861799.1">
    <property type="nucleotide sequence ID" value="NZ_JABFTV010000004.1"/>
</dbReference>
<gene>
    <name evidence="2" type="ORF">HOP59_09200</name>
</gene>
<dbReference type="Pfam" id="PF11162">
    <property type="entry name" value="DUF2946"/>
    <property type="match status" value="1"/>
</dbReference>
<feature type="region of interest" description="Disordered" evidence="1">
    <location>
        <begin position="35"/>
        <end position="68"/>
    </location>
</feature>
<name>A0ABS9ARP5_9GAMM</name>
<feature type="compositionally biased region" description="Low complexity" evidence="1">
    <location>
        <begin position="52"/>
        <end position="68"/>
    </location>
</feature>
<sequence length="135" mass="14457">MTRWHSLMACLGLLALTLAIGGPLLSQTQRLLEAQSAPHPTHHQTAHHHHATTAAHANAHSHGHATAANGHDDHLAACGYCPLFLHMPGMLVQDAVTLARPAVSPAPLGAGIYRPHTGQRYRLYHGRAPPLRSLV</sequence>
<dbReference type="EMBL" id="JABFTV010000004">
    <property type="protein sequence ID" value="MCE8024307.1"/>
    <property type="molecule type" value="Genomic_DNA"/>
</dbReference>